<dbReference type="PANTHER" id="PTHR43448:SF7">
    <property type="entry name" value="4-HYDROXYBENZOATE SOLANESYLTRANSFERASE"/>
    <property type="match status" value="1"/>
</dbReference>
<keyword evidence="8 14" id="KW-0350">Heme biosynthesis</keyword>
<name>A0A285P5U0_9AQUI</name>
<keyword evidence="7 14" id="KW-1133">Transmembrane helix</keyword>
<keyword evidence="6 14" id="KW-0812">Transmembrane</keyword>
<dbReference type="RefSeq" id="WP_096603285.1">
    <property type="nucleotide sequence ID" value="NZ_OBEN01000012.1"/>
</dbReference>
<dbReference type="PANTHER" id="PTHR43448">
    <property type="entry name" value="PROTOHEME IX FARNESYLTRANSFERASE, MITOCHONDRIAL"/>
    <property type="match status" value="1"/>
</dbReference>
<dbReference type="Pfam" id="PF01040">
    <property type="entry name" value="UbiA"/>
    <property type="match status" value="1"/>
</dbReference>
<evidence type="ECO:0000256" key="3">
    <source>
        <dbReference type="ARBA" id="ARBA00012292"/>
    </source>
</evidence>
<evidence type="ECO:0000256" key="6">
    <source>
        <dbReference type="ARBA" id="ARBA00022692"/>
    </source>
</evidence>
<protein>
    <recommendedName>
        <fullName evidence="11 14">Protoheme IX farnesyltransferase</fullName>
        <ecNumber evidence="3 14">2.5.1.141</ecNumber>
    </recommendedName>
    <alternativeName>
        <fullName evidence="12 14">Heme B farnesyltransferase</fullName>
    </alternativeName>
    <alternativeName>
        <fullName evidence="10 14">Heme O synthase</fullName>
    </alternativeName>
</protein>
<evidence type="ECO:0000313" key="16">
    <source>
        <dbReference type="Proteomes" id="UP000218627"/>
    </source>
</evidence>
<feature type="transmembrane region" description="Helical" evidence="14">
    <location>
        <begin position="91"/>
        <end position="112"/>
    </location>
</feature>
<reference evidence="16" key="1">
    <citation type="submission" date="2017-09" db="EMBL/GenBank/DDBJ databases">
        <authorList>
            <person name="Varghese N."/>
            <person name="Submissions S."/>
        </authorList>
    </citation>
    <scope>NUCLEOTIDE SEQUENCE [LARGE SCALE GENOMIC DNA]</scope>
    <source>
        <strain evidence="16">DSM 2913</strain>
    </source>
</reference>
<feature type="transmembrane region" description="Helical" evidence="14">
    <location>
        <begin position="144"/>
        <end position="164"/>
    </location>
</feature>
<keyword evidence="5 14" id="KW-0808">Transferase</keyword>
<dbReference type="InterPro" id="IPR006369">
    <property type="entry name" value="Protohaem_IX_farnesylTrfase"/>
</dbReference>
<proteinExistence type="inferred from homology"/>
<dbReference type="NCBIfam" id="NF003349">
    <property type="entry name" value="PRK04375.1-2"/>
    <property type="match status" value="1"/>
</dbReference>
<evidence type="ECO:0000256" key="14">
    <source>
        <dbReference type="HAMAP-Rule" id="MF_00154"/>
    </source>
</evidence>
<dbReference type="GO" id="GO:0048034">
    <property type="term" value="P:heme O biosynthetic process"/>
    <property type="evidence" value="ECO:0007669"/>
    <property type="project" value="UniProtKB-UniRule"/>
</dbReference>
<feature type="transmembrane region" description="Helical" evidence="14">
    <location>
        <begin position="46"/>
        <end position="70"/>
    </location>
</feature>
<dbReference type="Proteomes" id="UP000218627">
    <property type="component" value="Unassembled WGS sequence"/>
</dbReference>
<comment type="miscellaneous">
    <text evidence="14">Carbon 2 of the heme B porphyrin ring is defined according to the Fischer nomenclature.</text>
</comment>
<comment type="pathway">
    <text evidence="2 14">Porphyrin-containing compound metabolism; heme O biosynthesis; heme O from protoheme: step 1/1.</text>
</comment>
<evidence type="ECO:0000256" key="12">
    <source>
        <dbReference type="ARBA" id="ARBA00042475"/>
    </source>
</evidence>
<keyword evidence="16" id="KW-1185">Reference proteome</keyword>
<dbReference type="InterPro" id="IPR000537">
    <property type="entry name" value="UbiA_prenyltransferase"/>
</dbReference>
<comment type="subcellular location">
    <subcellularLocation>
        <location evidence="1 14">Cell membrane</location>
        <topology evidence="1 14">Multi-pass membrane protein</topology>
    </subcellularLocation>
</comment>
<dbReference type="OrthoDB" id="9814417at2"/>
<dbReference type="Gene3D" id="1.10.357.140">
    <property type="entry name" value="UbiA prenyltransferase"/>
    <property type="match status" value="1"/>
</dbReference>
<evidence type="ECO:0000256" key="9">
    <source>
        <dbReference type="ARBA" id="ARBA00023136"/>
    </source>
</evidence>
<comment type="function">
    <text evidence="14">Converts heme B (protoheme IX) to heme O by substitution of the vinyl group on carbon 2 of heme B porphyrin ring with a hydroxyethyl farnesyl side group.</text>
</comment>
<feature type="transmembrane region" description="Helical" evidence="14">
    <location>
        <begin position="118"/>
        <end position="137"/>
    </location>
</feature>
<accession>A0A285P5U0</accession>
<organism evidence="15 16">
    <name type="scientific">Hydrogenobacter hydrogenophilus</name>
    <dbReference type="NCBI Taxonomy" id="35835"/>
    <lineage>
        <taxon>Bacteria</taxon>
        <taxon>Pseudomonadati</taxon>
        <taxon>Aquificota</taxon>
        <taxon>Aquificia</taxon>
        <taxon>Aquificales</taxon>
        <taxon>Aquificaceae</taxon>
        <taxon>Hydrogenobacter</taxon>
    </lineage>
</organism>
<dbReference type="PROSITE" id="PS00943">
    <property type="entry name" value="UBIA"/>
    <property type="match status" value="1"/>
</dbReference>
<dbReference type="InterPro" id="IPR030470">
    <property type="entry name" value="UbiA_prenylTrfase_CS"/>
</dbReference>
<feature type="transmembrane region" description="Helical" evidence="14">
    <location>
        <begin position="219"/>
        <end position="236"/>
    </location>
</feature>
<keyword evidence="9 14" id="KW-0472">Membrane</keyword>
<keyword evidence="4 14" id="KW-1003">Cell membrane</keyword>
<dbReference type="EMBL" id="OBEN01000012">
    <property type="protein sequence ID" value="SNZ16533.1"/>
    <property type="molecule type" value="Genomic_DNA"/>
</dbReference>
<dbReference type="HAMAP" id="MF_00154">
    <property type="entry name" value="CyoE_CtaB"/>
    <property type="match status" value="1"/>
</dbReference>
<dbReference type="FunFam" id="1.10.357.140:FF:000001">
    <property type="entry name" value="Protoheme IX farnesyltransferase"/>
    <property type="match status" value="1"/>
</dbReference>
<dbReference type="GO" id="GO:0005886">
    <property type="term" value="C:plasma membrane"/>
    <property type="evidence" value="ECO:0007669"/>
    <property type="project" value="UniProtKB-SubCell"/>
</dbReference>
<feature type="transmembrane region" description="Helical" evidence="14">
    <location>
        <begin position="18"/>
        <end position="40"/>
    </location>
</feature>
<dbReference type="UniPathway" id="UPA00834">
    <property type="reaction ID" value="UER00712"/>
</dbReference>
<dbReference type="EC" id="2.5.1.141" evidence="3 14"/>
<dbReference type="InterPro" id="IPR044878">
    <property type="entry name" value="UbiA_sf"/>
</dbReference>
<evidence type="ECO:0000313" key="15">
    <source>
        <dbReference type="EMBL" id="SNZ16533.1"/>
    </source>
</evidence>
<sequence>MVVKTVVAYRNLIRDYILLTKPGIVVLVLITCLTGMYLAAKGFPSPWLVFWCLLGTGLASAGSAVLNQFFDRDIDAIMSRTKSRPLPSGSVSPLSALIFGSILLITSFYIMAVFINPVATFFTLTASFFYVVVYTLALKRRSPLATEIGGISGALPPVIGYTAVTGKLSIEPLILFLIMFVWQPPHFWVLAVKYAEDYKKAGVPTLPVVKGIFQTKVRTLFYTAMLFPLSLLPALYGMAGKVYFFTAFVLSFIYLILTLRFFFSKSSKGMFLFFYSIIYLALLFSMMVFDMTR</sequence>
<evidence type="ECO:0000256" key="10">
    <source>
        <dbReference type="ARBA" id="ARBA00030253"/>
    </source>
</evidence>
<gene>
    <name evidence="14" type="primary">ctaB</name>
    <name evidence="15" type="ORF">SAMN06265353_1633</name>
</gene>
<evidence type="ECO:0000256" key="1">
    <source>
        <dbReference type="ARBA" id="ARBA00004651"/>
    </source>
</evidence>
<evidence type="ECO:0000256" key="13">
    <source>
        <dbReference type="ARBA" id="ARBA00047690"/>
    </source>
</evidence>
<evidence type="ECO:0000256" key="11">
    <source>
        <dbReference type="ARBA" id="ARBA00040810"/>
    </source>
</evidence>
<dbReference type="CDD" id="cd13957">
    <property type="entry name" value="PT_UbiA_Cox10"/>
    <property type="match status" value="1"/>
</dbReference>
<feature type="transmembrane region" description="Helical" evidence="14">
    <location>
        <begin position="270"/>
        <end position="289"/>
    </location>
</feature>
<evidence type="ECO:0000256" key="8">
    <source>
        <dbReference type="ARBA" id="ARBA00023133"/>
    </source>
</evidence>
<evidence type="ECO:0000256" key="2">
    <source>
        <dbReference type="ARBA" id="ARBA00004919"/>
    </source>
</evidence>
<evidence type="ECO:0000256" key="5">
    <source>
        <dbReference type="ARBA" id="ARBA00022679"/>
    </source>
</evidence>
<evidence type="ECO:0000256" key="7">
    <source>
        <dbReference type="ARBA" id="ARBA00022989"/>
    </source>
</evidence>
<evidence type="ECO:0000256" key="4">
    <source>
        <dbReference type="ARBA" id="ARBA00022475"/>
    </source>
</evidence>
<dbReference type="GO" id="GO:0008495">
    <property type="term" value="F:protoheme IX farnesyltransferase activity"/>
    <property type="evidence" value="ECO:0007669"/>
    <property type="project" value="UniProtKB-UniRule"/>
</dbReference>
<comment type="catalytic activity">
    <reaction evidence="13 14">
        <text>heme b + (2E,6E)-farnesyl diphosphate + H2O = Fe(II)-heme o + diphosphate</text>
        <dbReference type="Rhea" id="RHEA:28070"/>
        <dbReference type="ChEBI" id="CHEBI:15377"/>
        <dbReference type="ChEBI" id="CHEBI:33019"/>
        <dbReference type="ChEBI" id="CHEBI:60344"/>
        <dbReference type="ChEBI" id="CHEBI:60530"/>
        <dbReference type="ChEBI" id="CHEBI:175763"/>
        <dbReference type="EC" id="2.5.1.141"/>
    </reaction>
</comment>
<comment type="similarity">
    <text evidence="14">Belongs to the UbiA prenyltransferase family. Protoheme IX farnesyltransferase subfamily.</text>
</comment>
<dbReference type="NCBIfam" id="TIGR01473">
    <property type="entry name" value="cyoE_ctaB"/>
    <property type="match status" value="1"/>
</dbReference>
<dbReference type="AlphaFoldDB" id="A0A285P5U0"/>
<feature type="transmembrane region" description="Helical" evidence="14">
    <location>
        <begin position="170"/>
        <end position="191"/>
    </location>
</feature>
<feature type="transmembrane region" description="Helical" evidence="14">
    <location>
        <begin position="242"/>
        <end position="263"/>
    </location>
</feature>